<dbReference type="Gene3D" id="3.20.20.70">
    <property type="entry name" value="Aldolase class I"/>
    <property type="match status" value="1"/>
</dbReference>
<dbReference type="InterPro" id="IPR043894">
    <property type="entry name" value="MupG_C"/>
</dbReference>
<evidence type="ECO:0000259" key="1">
    <source>
        <dbReference type="Pfam" id="PF05913"/>
    </source>
</evidence>
<dbReference type="PANTHER" id="PTHR38435">
    <property type="match status" value="1"/>
</dbReference>
<feature type="domain" description="6-phospho-N-acetylmuramidase C-terminal" evidence="1">
    <location>
        <begin position="246"/>
        <end position="360"/>
    </location>
</feature>
<dbReference type="InterPro" id="IPR017853">
    <property type="entry name" value="GH"/>
</dbReference>
<evidence type="ECO:0000313" key="4">
    <source>
        <dbReference type="Proteomes" id="UP000469870"/>
    </source>
</evidence>
<dbReference type="Pfam" id="PF19200">
    <property type="entry name" value="MupG_N"/>
    <property type="match status" value="1"/>
</dbReference>
<name>A0A844BLX7_9LACT</name>
<dbReference type="RefSeq" id="WP_153861593.1">
    <property type="nucleotide sequence ID" value="NZ_WJQR01000003.1"/>
</dbReference>
<evidence type="ECO:0000313" key="3">
    <source>
        <dbReference type="EMBL" id="MRI81168.1"/>
    </source>
</evidence>
<organism evidence="3 4">
    <name type="scientific">Fundicoccus ignavus</name>
    <dbReference type="NCBI Taxonomy" id="2664442"/>
    <lineage>
        <taxon>Bacteria</taxon>
        <taxon>Bacillati</taxon>
        <taxon>Bacillota</taxon>
        <taxon>Bacilli</taxon>
        <taxon>Lactobacillales</taxon>
        <taxon>Aerococcaceae</taxon>
        <taxon>Fundicoccus</taxon>
    </lineage>
</organism>
<dbReference type="PANTHER" id="PTHR38435:SF1">
    <property type="entry name" value="DUF871 DOMAIN-CONTAINING PROTEIN"/>
    <property type="match status" value="1"/>
</dbReference>
<accession>A0A844BLX7</accession>
<gene>
    <name evidence="3" type="ORF">GIY11_03970</name>
</gene>
<dbReference type="SUPFAM" id="SSF51445">
    <property type="entry name" value="(Trans)glycosidases"/>
    <property type="match status" value="1"/>
</dbReference>
<dbReference type="InterPro" id="IPR008589">
    <property type="entry name" value="MupG"/>
</dbReference>
<sequence>MRQLGISIYPEKSSQEEVMRYLDAAVEAGFTRVFSCLLSVEKEKEVVKEEFKTINQYAKDKGFEVIVDVAPRIFEALSISYNELGFFKEILADGLRLDLGFTGSEEAMMTYNPYDLSIEINMSNNVHTIDTIMDYQPNVYNLIACHNFYPHNYSGLGLEFFENTTKRFTQYGLRTAAFVTSQNDATFGPWPVTEGLPTLEMHRKLPLDVQVKHYLALNLVDDIIISNCYPSEEELASVSGLDLSLVTFDVEVAEGLPETERKIMFEELHMNRGDQSENLLRSTQSRVKYKGHHFERFNTPDIIRRGDIVIETSYYGHYAGELQIALNDMQNSGNSNVVGRIKEDEIFIIDAIKPWQKFRLREKK</sequence>
<dbReference type="Gene3D" id="2.40.100.10">
    <property type="entry name" value="Cyclophilin-like"/>
    <property type="match status" value="1"/>
</dbReference>
<reference evidence="3 4" key="1">
    <citation type="submission" date="2019-11" db="EMBL/GenBank/DDBJ databases">
        <title>Characterisation of Fundicoccus ignavus gen. nov. sp. nov., a novel genus of the family Aerococcaceae isolated from bulk tank milk.</title>
        <authorList>
            <person name="Siebert A."/>
            <person name="Huptas C."/>
            <person name="Wenning M."/>
            <person name="Scherer S."/>
            <person name="Doll E.V."/>
        </authorList>
    </citation>
    <scope>NUCLEOTIDE SEQUENCE [LARGE SCALE GENOMIC DNA]</scope>
    <source>
        <strain evidence="3 4">DSM 109653</strain>
    </source>
</reference>
<evidence type="ECO:0000259" key="2">
    <source>
        <dbReference type="Pfam" id="PF19200"/>
    </source>
</evidence>
<dbReference type="AlphaFoldDB" id="A0A844BLX7"/>
<dbReference type="Proteomes" id="UP000469870">
    <property type="component" value="Unassembled WGS sequence"/>
</dbReference>
<dbReference type="SUPFAM" id="SSF50891">
    <property type="entry name" value="Cyclophilin-like"/>
    <property type="match status" value="1"/>
</dbReference>
<dbReference type="Pfam" id="PF05913">
    <property type="entry name" value="MupG_C"/>
    <property type="match status" value="1"/>
</dbReference>
<feature type="domain" description="6-phospho-N-acetylmuramidase N-terminal" evidence="2">
    <location>
        <begin position="4"/>
        <end position="239"/>
    </location>
</feature>
<dbReference type="InterPro" id="IPR013785">
    <property type="entry name" value="Aldolase_TIM"/>
</dbReference>
<dbReference type="InterPro" id="IPR043797">
    <property type="entry name" value="MupG_N"/>
</dbReference>
<comment type="caution">
    <text evidence="3">The sequence shown here is derived from an EMBL/GenBank/DDBJ whole genome shotgun (WGS) entry which is preliminary data.</text>
</comment>
<proteinExistence type="predicted"/>
<dbReference type="InterPro" id="IPR029000">
    <property type="entry name" value="Cyclophilin-like_dom_sf"/>
</dbReference>
<dbReference type="EMBL" id="WJQR01000003">
    <property type="protein sequence ID" value="MRI81168.1"/>
    <property type="molecule type" value="Genomic_DNA"/>
</dbReference>
<protein>
    <submittedName>
        <fullName evidence="3">DUF871 family protein</fullName>
    </submittedName>
</protein>